<keyword evidence="3" id="KW-0132">Cell division</keyword>
<feature type="compositionally biased region" description="Basic and acidic residues" evidence="1">
    <location>
        <begin position="174"/>
        <end position="212"/>
    </location>
</feature>
<dbReference type="PANTHER" id="PTHR38687">
    <property type="entry name" value="CELL DIVISION PROTEIN DEDD-RELATED"/>
    <property type="match status" value="1"/>
</dbReference>
<dbReference type="Pfam" id="PF05036">
    <property type="entry name" value="SPOR"/>
    <property type="match status" value="1"/>
</dbReference>
<dbReference type="InterPro" id="IPR007730">
    <property type="entry name" value="SPOR-like_dom"/>
</dbReference>
<dbReference type="GO" id="GO:0032153">
    <property type="term" value="C:cell division site"/>
    <property type="evidence" value="ECO:0007669"/>
    <property type="project" value="TreeGrafter"/>
</dbReference>
<feature type="compositionally biased region" description="Low complexity" evidence="1">
    <location>
        <begin position="153"/>
        <end position="162"/>
    </location>
</feature>
<dbReference type="InterPro" id="IPR036680">
    <property type="entry name" value="SPOR-like_sf"/>
</dbReference>
<dbReference type="GO" id="GO:0042834">
    <property type="term" value="F:peptidoglycan binding"/>
    <property type="evidence" value="ECO:0007669"/>
    <property type="project" value="InterPro"/>
</dbReference>
<sequence>MANPRLNSLDEYEQLKRKNRRRLVGASAMVVLAGILLAKVLNQGAGEEAAPAASAPEMVAASVEAPQIMVNNEAASADDASDLAPSAVLEPAPEADTDTDAHTGTSTELANPLAGRAAPSATETSAPEVRPSETAKPADAAKPIETAKPATSKPVEAAKPAETAPPPVVVIDNQAERKAAAEREAAANARRQAEQKAREQAAAKEAERKQQAERAAAQKAEAQKAEALKKQQAAKAQTEKKTAAQDVLNNKAAKSAANPQAILEGSTTGSRVIIQAGAYSSSAQANQVLQKLADAGVSAHVSESETSKGTVYRVRTGSYPNRAAANQALAKIRQQGLDGMVIGQ</sequence>
<dbReference type="GO" id="GO:0032506">
    <property type="term" value="P:cytokinetic process"/>
    <property type="evidence" value="ECO:0007669"/>
    <property type="project" value="TreeGrafter"/>
</dbReference>
<dbReference type="Proteomes" id="UP000829756">
    <property type="component" value="Chromosome"/>
</dbReference>
<reference evidence="4" key="3">
    <citation type="journal article" date="2022" name="Res Sq">
        <title>Evolution of multicellular longitudinally dividing oral cavity symbionts (Neisseriaceae).</title>
        <authorList>
            <person name="Nyongesa S."/>
            <person name="Weber P."/>
            <person name="Bernet E."/>
            <person name="Pullido F."/>
            <person name="Nieckarz M."/>
            <person name="Delaby M."/>
            <person name="Nieves C."/>
            <person name="Viehboeck T."/>
            <person name="Krause N."/>
            <person name="Rivera-Millot A."/>
            <person name="Nakamura A."/>
            <person name="Vischer N."/>
            <person name="VanNieuwenhze M."/>
            <person name="Brun Y."/>
            <person name="Cava F."/>
            <person name="Bulgheresi S."/>
            <person name="Veyrier F."/>
        </authorList>
    </citation>
    <scope>NUCLEOTIDE SEQUENCE</scope>
    <source>
        <strain evidence="4">1258/02</strain>
    </source>
</reference>
<organism evidence="4 6">
    <name type="scientific">Uruburuella suis</name>
    <dbReference type="NCBI Taxonomy" id="252130"/>
    <lineage>
        <taxon>Bacteria</taxon>
        <taxon>Pseudomonadati</taxon>
        <taxon>Pseudomonadota</taxon>
        <taxon>Betaproteobacteria</taxon>
        <taxon>Neisseriales</taxon>
        <taxon>Neisseriaceae</taxon>
        <taxon>Uruburuella</taxon>
    </lineage>
</organism>
<protein>
    <submittedName>
        <fullName evidence="3">Cell division protein FtsN</fullName>
    </submittedName>
    <submittedName>
        <fullName evidence="4">SPOR domain-containing protein</fullName>
    </submittedName>
</protein>
<accession>A0AAE9GVD5</accession>
<dbReference type="PANTHER" id="PTHR38687:SF1">
    <property type="entry name" value="CELL DIVISION PROTEIN DEDD"/>
    <property type="match status" value="1"/>
</dbReference>
<reference evidence="3 5" key="1">
    <citation type="submission" date="2019-03" db="EMBL/GenBank/DDBJ databases">
        <title>Genomic Encyclopedia of Type Strains, Phase IV (KMG-IV): sequencing the most valuable type-strain genomes for metagenomic binning, comparative biology and taxonomic classification.</title>
        <authorList>
            <person name="Goeker M."/>
        </authorList>
    </citation>
    <scope>NUCLEOTIDE SEQUENCE [LARGE SCALE GENOMIC DNA]</scope>
    <source>
        <strain evidence="3 5">DSM 17474</strain>
    </source>
</reference>
<evidence type="ECO:0000259" key="2">
    <source>
        <dbReference type="PROSITE" id="PS51724"/>
    </source>
</evidence>
<dbReference type="PROSITE" id="PS51724">
    <property type="entry name" value="SPOR"/>
    <property type="match status" value="1"/>
</dbReference>
<dbReference type="RefSeq" id="WP_132953073.1">
    <property type="nucleotide sequence ID" value="NZ_CALJUB010000070.1"/>
</dbReference>
<keyword evidence="5" id="KW-1185">Reference proteome</keyword>
<dbReference type="GO" id="GO:0030428">
    <property type="term" value="C:cell septum"/>
    <property type="evidence" value="ECO:0007669"/>
    <property type="project" value="TreeGrafter"/>
</dbReference>
<evidence type="ECO:0000313" key="4">
    <source>
        <dbReference type="EMBL" id="UOO78475.1"/>
    </source>
</evidence>
<dbReference type="InterPro" id="IPR052521">
    <property type="entry name" value="Cell_div_SPOR-domain"/>
</dbReference>
<dbReference type="EMBL" id="CP091507">
    <property type="protein sequence ID" value="UOO78475.1"/>
    <property type="molecule type" value="Genomic_DNA"/>
</dbReference>
<evidence type="ECO:0000256" key="1">
    <source>
        <dbReference type="SAM" id="MobiDB-lite"/>
    </source>
</evidence>
<dbReference type="KEGG" id="usu:LVJ78_07040"/>
<dbReference type="Gene3D" id="3.30.70.1070">
    <property type="entry name" value="Sporulation related repeat"/>
    <property type="match status" value="1"/>
</dbReference>
<evidence type="ECO:0000313" key="3">
    <source>
        <dbReference type="EMBL" id="TCP07947.1"/>
    </source>
</evidence>
<dbReference type="AlphaFoldDB" id="A0AAE9GVD5"/>
<evidence type="ECO:0000313" key="6">
    <source>
        <dbReference type="Proteomes" id="UP000829756"/>
    </source>
</evidence>
<feature type="compositionally biased region" description="Low complexity" evidence="1">
    <location>
        <begin position="74"/>
        <end position="87"/>
    </location>
</feature>
<feature type="domain" description="SPOR" evidence="2">
    <location>
        <begin position="266"/>
        <end position="344"/>
    </location>
</feature>
<name>A0AAE9GVD5_9NEIS</name>
<reference evidence="4" key="2">
    <citation type="submission" date="2021-12" db="EMBL/GenBank/DDBJ databases">
        <authorList>
            <person name="Veyrier F.J."/>
        </authorList>
    </citation>
    <scope>NUCLEOTIDE SEQUENCE</scope>
    <source>
        <strain evidence="4">1258/02</strain>
    </source>
</reference>
<gene>
    <name evidence="3" type="ORF">EV680_10569</name>
    <name evidence="4" type="ORF">LVJ78_07040</name>
</gene>
<keyword evidence="3" id="KW-0131">Cell cycle</keyword>
<proteinExistence type="predicted"/>
<dbReference type="EMBL" id="SLXE01000005">
    <property type="protein sequence ID" value="TCP07947.1"/>
    <property type="molecule type" value="Genomic_DNA"/>
</dbReference>
<dbReference type="Proteomes" id="UP000294721">
    <property type="component" value="Unassembled WGS sequence"/>
</dbReference>
<evidence type="ECO:0000313" key="5">
    <source>
        <dbReference type="Proteomes" id="UP000294721"/>
    </source>
</evidence>
<feature type="region of interest" description="Disordered" evidence="1">
    <location>
        <begin position="71"/>
        <end position="242"/>
    </location>
</feature>
<dbReference type="SUPFAM" id="SSF110997">
    <property type="entry name" value="Sporulation related repeat"/>
    <property type="match status" value="1"/>
</dbReference>